<keyword evidence="2" id="KW-1185">Reference proteome</keyword>
<gene>
    <name evidence="1" type="ORF">C1631_010095</name>
</gene>
<comment type="caution">
    <text evidence="1">The sequence shown here is derived from an EMBL/GenBank/DDBJ whole genome shotgun (WGS) entry which is preliminary data.</text>
</comment>
<dbReference type="EMBL" id="PPED02000002">
    <property type="protein sequence ID" value="PWN70319.1"/>
    <property type="molecule type" value="Genomic_DNA"/>
</dbReference>
<dbReference type="Proteomes" id="UP000236594">
    <property type="component" value="Unassembled WGS sequence"/>
</dbReference>
<accession>A0A316XAW4</accession>
<dbReference type="AlphaFoldDB" id="A0A316XAW4"/>
<dbReference type="RefSeq" id="WP_103246609.1">
    <property type="nucleotide sequence ID" value="NZ_PPED02000002.1"/>
</dbReference>
<evidence type="ECO:0000313" key="2">
    <source>
        <dbReference type="Proteomes" id="UP000236594"/>
    </source>
</evidence>
<sequence length="136" mass="15835">MTEKLNTLEAAFNESLKAALNNIDSERINEILELRDSSEFSDLWMKAYQIIDEKITDAETEDQVSNIRKEIFISTFRMTGSSDLPAYISDDFGLISAYYIHHIENTWVTNLFFTYLNHQIPQGKLMKTDKMLEELI</sequence>
<proteinExistence type="predicted"/>
<evidence type="ECO:0000313" key="1">
    <source>
        <dbReference type="EMBL" id="PWN70319.1"/>
    </source>
</evidence>
<protein>
    <submittedName>
        <fullName evidence="1">Uncharacterized protein</fullName>
    </submittedName>
</protein>
<name>A0A316XAW4_9FLAO</name>
<reference evidence="1 2" key="1">
    <citation type="submission" date="2018-04" db="EMBL/GenBank/DDBJ databases">
        <title>Draft Genome Sequence of Phosphate-Solubilizing Chryseobacterium sp. ISE14 that is a Biocontrol and Plant Growth-Promoting Rhizobacterium Isolated from Cucumber.</title>
        <authorList>
            <person name="Jeong J.-J."/>
            <person name="Sang M.K."/>
            <person name="Choi I.-G."/>
            <person name="Kim K.D."/>
        </authorList>
    </citation>
    <scope>NUCLEOTIDE SEQUENCE [LARGE SCALE GENOMIC DNA]</scope>
    <source>
        <strain evidence="1 2">ISE14</strain>
    </source>
</reference>
<organism evidence="1 2">
    <name type="scientific">Chryseobacterium phosphatilyticum</name>
    <dbReference type="NCBI Taxonomy" id="475075"/>
    <lineage>
        <taxon>Bacteria</taxon>
        <taxon>Pseudomonadati</taxon>
        <taxon>Bacteroidota</taxon>
        <taxon>Flavobacteriia</taxon>
        <taxon>Flavobacteriales</taxon>
        <taxon>Weeksellaceae</taxon>
        <taxon>Chryseobacterium group</taxon>
        <taxon>Chryseobacterium</taxon>
    </lineage>
</organism>
<dbReference type="OrthoDB" id="6903468at2"/>